<dbReference type="AlphaFoldDB" id="A0ABC9BY37"/>
<dbReference type="EMBL" id="OZ075138">
    <property type="protein sequence ID" value="CAL5010121.1"/>
    <property type="molecule type" value="Genomic_DNA"/>
</dbReference>
<accession>A0ABC9BY37</accession>
<evidence type="ECO:0000313" key="2">
    <source>
        <dbReference type="EMBL" id="CAL5010121.1"/>
    </source>
</evidence>
<sequence length="340" mass="38278">MDTPSGKSAMAMDETDRISGLPDEVRQHILSFLPASDAVRTCALSTRWRWRHLWASAPRLNIDAKGFTSQSSFIKFVDALLISRGCIPLKSFWLRADGPDIFLDNFRDTAYLWICYALRNNVEELGLIDQWTVPELFQLHYCPLTSSCLKKLYLCYVSIDDHAIKKLFSGCPALEDLEMSLVTASICLNDAAGQATFADGCKILRALSNVRKLELLIPWGVECEYSVQDDTHLCGVVFANLITLSLSDWCLYDNCKPLLYLLEHSPNLEKLTLKMTQLHFREYLDSSFTAAAVVSATQFNCEKLRNVEIICPKGDTVVGMLLTMLLTKLMSPPVITIKPF</sequence>
<name>A0ABC9BY37_9POAL</name>
<dbReference type="PANTHER" id="PTHR34223">
    <property type="entry name" value="OS11G0201299 PROTEIN"/>
    <property type="match status" value="1"/>
</dbReference>
<dbReference type="PROSITE" id="PS50181">
    <property type="entry name" value="FBOX"/>
    <property type="match status" value="1"/>
</dbReference>
<dbReference type="SUPFAM" id="SSF81383">
    <property type="entry name" value="F-box domain"/>
    <property type="match status" value="1"/>
</dbReference>
<dbReference type="InterPro" id="IPR032675">
    <property type="entry name" value="LRR_dom_sf"/>
</dbReference>
<organism evidence="2 3">
    <name type="scientific">Urochloa decumbens</name>
    <dbReference type="NCBI Taxonomy" id="240449"/>
    <lineage>
        <taxon>Eukaryota</taxon>
        <taxon>Viridiplantae</taxon>
        <taxon>Streptophyta</taxon>
        <taxon>Embryophyta</taxon>
        <taxon>Tracheophyta</taxon>
        <taxon>Spermatophyta</taxon>
        <taxon>Magnoliopsida</taxon>
        <taxon>Liliopsida</taxon>
        <taxon>Poales</taxon>
        <taxon>Poaceae</taxon>
        <taxon>PACMAD clade</taxon>
        <taxon>Panicoideae</taxon>
        <taxon>Panicodae</taxon>
        <taxon>Paniceae</taxon>
        <taxon>Melinidinae</taxon>
        <taxon>Urochloa</taxon>
    </lineage>
</organism>
<proteinExistence type="predicted"/>
<dbReference type="PANTHER" id="PTHR34223:SF66">
    <property type="entry name" value="F-BOX DOMAIN-CONTAINING PROTEIN"/>
    <property type="match status" value="1"/>
</dbReference>
<dbReference type="Pfam" id="PF07723">
    <property type="entry name" value="LRR_2"/>
    <property type="match status" value="1"/>
</dbReference>
<feature type="domain" description="F-box" evidence="1">
    <location>
        <begin position="15"/>
        <end position="49"/>
    </location>
</feature>
<dbReference type="InterPro" id="IPR001810">
    <property type="entry name" value="F-box_dom"/>
</dbReference>
<dbReference type="Gene3D" id="3.80.10.10">
    <property type="entry name" value="Ribonuclease Inhibitor"/>
    <property type="match status" value="1"/>
</dbReference>
<evidence type="ECO:0000259" key="1">
    <source>
        <dbReference type="PROSITE" id="PS50181"/>
    </source>
</evidence>
<dbReference type="InterPro" id="IPR053781">
    <property type="entry name" value="F-box_AtFBL13-like"/>
</dbReference>
<keyword evidence="3" id="KW-1185">Reference proteome</keyword>
<dbReference type="Pfam" id="PF00646">
    <property type="entry name" value="F-box"/>
    <property type="match status" value="1"/>
</dbReference>
<dbReference type="Proteomes" id="UP001497457">
    <property type="component" value="Chromosome 28b"/>
</dbReference>
<dbReference type="CDD" id="cd22160">
    <property type="entry name" value="F-box_AtFBL13-like"/>
    <property type="match status" value="1"/>
</dbReference>
<protein>
    <recommendedName>
        <fullName evidence="1">F-box domain-containing protein</fullName>
    </recommendedName>
</protein>
<dbReference type="InterPro" id="IPR013101">
    <property type="entry name" value="LRR_PRU1-like"/>
</dbReference>
<dbReference type="Gene3D" id="1.20.1280.50">
    <property type="match status" value="1"/>
</dbReference>
<reference evidence="2" key="1">
    <citation type="submission" date="2024-10" db="EMBL/GenBank/DDBJ databases">
        <authorList>
            <person name="Ryan C."/>
        </authorList>
    </citation>
    <scope>NUCLEOTIDE SEQUENCE [LARGE SCALE GENOMIC DNA]</scope>
</reference>
<dbReference type="InterPro" id="IPR053197">
    <property type="entry name" value="F-box_SCFL_complex_component"/>
</dbReference>
<dbReference type="InterPro" id="IPR036047">
    <property type="entry name" value="F-box-like_dom_sf"/>
</dbReference>
<dbReference type="SUPFAM" id="SSF52047">
    <property type="entry name" value="RNI-like"/>
    <property type="match status" value="1"/>
</dbReference>
<gene>
    <name evidence="2" type="ORF">URODEC1_LOCUS69849</name>
</gene>
<evidence type="ECO:0000313" key="3">
    <source>
        <dbReference type="Proteomes" id="UP001497457"/>
    </source>
</evidence>